<keyword evidence="13 19" id="KW-1133">Transmembrane helix</keyword>
<evidence type="ECO:0000256" key="19">
    <source>
        <dbReference type="SAM" id="Phobius"/>
    </source>
</evidence>
<evidence type="ECO:0000256" key="8">
    <source>
        <dbReference type="ARBA" id="ARBA00012396"/>
    </source>
</evidence>
<dbReference type="Pfam" id="PF00494">
    <property type="entry name" value="SQS_PSY"/>
    <property type="match status" value="1"/>
</dbReference>
<feature type="transmembrane region" description="Helical" evidence="19">
    <location>
        <begin position="230"/>
        <end position="247"/>
    </location>
</feature>
<dbReference type="SFLD" id="SFLDS00005">
    <property type="entry name" value="Isoprenoid_Synthase_Type_I"/>
    <property type="match status" value="1"/>
</dbReference>
<name>A0A8E2JYC2_9PEZI</name>
<dbReference type="PROSITE" id="PS01045">
    <property type="entry name" value="SQUALEN_PHYTOEN_SYN_2"/>
    <property type="match status" value="1"/>
</dbReference>
<dbReference type="UniPathway" id="UPA00802"/>
<evidence type="ECO:0000313" key="21">
    <source>
        <dbReference type="Proteomes" id="UP000250140"/>
    </source>
</evidence>
<comment type="catalytic activity">
    <reaction evidence="18">
        <text>all-trans-lycopene = gamma-carotene</text>
        <dbReference type="Rhea" id="RHEA:32219"/>
        <dbReference type="ChEBI" id="CHEBI:15948"/>
        <dbReference type="ChEBI" id="CHEBI:27740"/>
        <dbReference type="EC" id="5.5.1.19"/>
    </reaction>
</comment>
<dbReference type="AlphaFoldDB" id="A0A8E2JYC2"/>
<evidence type="ECO:0000256" key="11">
    <source>
        <dbReference type="ARBA" id="ARBA00022692"/>
    </source>
</evidence>
<dbReference type="NCBIfam" id="TIGR03462">
    <property type="entry name" value="CarR_dom_SF"/>
    <property type="match status" value="2"/>
</dbReference>
<protein>
    <recommendedName>
        <fullName evidence="9">Bifunctional lycopene cyclase/phytoene synthase</fullName>
        <ecNumber evidence="8">2.5.1.32</ecNumber>
        <ecNumber evidence="7">5.5.1.19</ecNumber>
    </recommendedName>
</protein>
<feature type="transmembrane region" description="Helical" evidence="19">
    <location>
        <begin position="6"/>
        <end position="24"/>
    </location>
</feature>
<comment type="catalytic activity">
    <reaction evidence="17">
        <text>gamma-carotene = all-trans-beta-carotene</text>
        <dbReference type="Rhea" id="RHEA:32239"/>
        <dbReference type="ChEBI" id="CHEBI:17579"/>
        <dbReference type="ChEBI" id="CHEBI:27740"/>
        <dbReference type="EC" id="5.5.1.19"/>
    </reaction>
</comment>
<dbReference type="CDD" id="cd00683">
    <property type="entry name" value="Trans_IPPS_HH"/>
    <property type="match status" value="1"/>
</dbReference>
<keyword evidence="15" id="KW-0413">Isomerase</keyword>
<dbReference type="GO" id="GO:0016117">
    <property type="term" value="P:carotenoid biosynthetic process"/>
    <property type="evidence" value="ECO:0007669"/>
    <property type="project" value="UniProtKB-KW"/>
</dbReference>
<feature type="transmembrane region" description="Helical" evidence="19">
    <location>
        <begin position="80"/>
        <end position="106"/>
    </location>
</feature>
<evidence type="ECO:0000256" key="1">
    <source>
        <dbReference type="ARBA" id="ARBA00001805"/>
    </source>
</evidence>
<dbReference type="InterPro" id="IPR019845">
    <property type="entry name" value="Squalene/phytoene_synthase_CS"/>
</dbReference>
<dbReference type="InterPro" id="IPR033904">
    <property type="entry name" value="Trans_IPPS_HH"/>
</dbReference>
<dbReference type="InterPro" id="IPR044843">
    <property type="entry name" value="Trans_IPPS_bact-type"/>
</dbReference>
<comment type="subcellular location">
    <subcellularLocation>
        <location evidence="2">Membrane</location>
        <topology evidence="2">Multi-pass membrane protein</topology>
    </subcellularLocation>
</comment>
<keyword evidence="12" id="KW-0125">Carotenoid biosynthesis</keyword>
<dbReference type="GO" id="GO:0051996">
    <property type="term" value="F:squalene synthase [NAD(P)H] activity"/>
    <property type="evidence" value="ECO:0007669"/>
    <property type="project" value="InterPro"/>
</dbReference>
<dbReference type="GO" id="GO:0045436">
    <property type="term" value="F:lycopene beta cyclase activity"/>
    <property type="evidence" value="ECO:0007669"/>
    <property type="project" value="UniProtKB-ARBA"/>
</dbReference>
<evidence type="ECO:0000256" key="14">
    <source>
        <dbReference type="ARBA" id="ARBA00023136"/>
    </source>
</evidence>
<comment type="similarity">
    <text evidence="6">In the C-terminal section; belongs to the phytoene/squalene synthase family.</text>
</comment>
<dbReference type="UniPathway" id="UPA00799">
    <property type="reaction ID" value="UER00773"/>
</dbReference>
<evidence type="ECO:0000256" key="6">
    <source>
        <dbReference type="ARBA" id="ARBA00008406"/>
    </source>
</evidence>
<dbReference type="EC" id="5.5.1.19" evidence="7"/>
<feature type="transmembrane region" description="Helical" evidence="19">
    <location>
        <begin position="127"/>
        <end position="146"/>
    </location>
</feature>
<dbReference type="GO" id="GO:0004311">
    <property type="term" value="F:geranylgeranyl diphosphate synthase activity"/>
    <property type="evidence" value="ECO:0007669"/>
    <property type="project" value="InterPro"/>
</dbReference>
<comment type="pathway">
    <text evidence="4">Carotenoid biosynthesis; phytoene biosynthesis; all-trans-phytoene from geranylgeranyl diphosphate: step 1/1.</text>
</comment>
<gene>
    <name evidence="20" type="ORF">AOQ84DRAFT_384840</name>
</gene>
<comment type="catalytic activity">
    <reaction evidence="1">
        <text>2 (2E,6E,10E)-geranylgeranyl diphosphate = 15-cis-phytoene + 2 diphosphate</text>
        <dbReference type="Rhea" id="RHEA:34475"/>
        <dbReference type="ChEBI" id="CHEBI:27787"/>
        <dbReference type="ChEBI" id="CHEBI:33019"/>
        <dbReference type="ChEBI" id="CHEBI:58756"/>
        <dbReference type="EC" id="2.5.1.32"/>
    </reaction>
</comment>
<organism evidence="20 21">
    <name type="scientific">Glonium stellatum</name>
    <dbReference type="NCBI Taxonomy" id="574774"/>
    <lineage>
        <taxon>Eukaryota</taxon>
        <taxon>Fungi</taxon>
        <taxon>Dikarya</taxon>
        <taxon>Ascomycota</taxon>
        <taxon>Pezizomycotina</taxon>
        <taxon>Dothideomycetes</taxon>
        <taxon>Pleosporomycetidae</taxon>
        <taxon>Gloniales</taxon>
        <taxon>Gloniaceae</taxon>
        <taxon>Glonium</taxon>
    </lineage>
</organism>
<keyword evidence="10" id="KW-0808">Transferase</keyword>
<evidence type="ECO:0000313" key="20">
    <source>
        <dbReference type="EMBL" id="OCL14264.1"/>
    </source>
</evidence>
<dbReference type="GO" id="GO:0016020">
    <property type="term" value="C:membrane"/>
    <property type="evidence" value="ECO:0007669"/>
    <property type="project" value="UniProtKB-SubCell"/>
</dbReference>
<dbReference type="GO" id="GO:0016872">
    <property type="term" value="F:intramolecular lyase activity"/>
    <property type="evidence" value="ECO:0007669"/>
    <property type="project" value="InterPro"/>
</dbReference>
<evidence type="ECO:0000256" key="7">
    <source>
        <dbReference type="ARBA" id="ARBA00012242"/>
    </source>
</evidence>
<dbReference type="InterPro" id="IPR002060">
    <property type="entry name" value="Squ/phyt_synthse"/>
</dbReference>
<evidence type="ECO:0000256" key="12">
    <source>
        <dbReference type="ARBA" id="ARBA00022746"/>
    </source>
</evidence>
<evidence type="ECO:0000256" key="10">
    <source>
        <dbReference type="ARBA" id="ARBA00022679"/>
    </source>
</evidence>
<dbReference type="Gene3D" id="1.10.600.10">
    <property type="entry name" value="Farnesyl Diphosphate Synthase"/>
    <property type="match status" value="1"/>
</dbReference>
<dbReference type="InterPro" id="IPR008949">
    <property type="entry name" value="Isoprenoid_synthase_dom_sf"/>
</dbReference>
<keyword evidence="16" id="KW-0511">Multifunctional enzyme</keyword>
<evidence type="ECO:0000256" key="9">
    <source>
        <dbReference type="ARBA" id="ARBA00018909"/>
    </source>
</evidence>
<evidence type="ECO:0000256" key="16">
    <source>
        <dbReference type="ARBA" id="ARBA00023268"/>
    </source>
</evidence>
<dbReference type="SFLD" id="SFLDG01212">
    <property type="entry name" value="Phytoene_synthase_like"/>
    <property type="match status" value="1"/>
</dbReference>
<evidence type="ECO:0000256" key="5">
    <source>
        <dbReference type="ARBA" id="ARBA00008247"/>
    </source>
</evidence>
<dbReference type="Proteomes" id="UP000250140">
    <property type="component" value="Unassembled WGS sequence"/>
</dbReference>
<dbReference type="EC" id="2.5.1.32" evidence="8"/>
<dbReference type="SUPFAM" id="SSF48576">
    <property type="entry name" value="Terpenoid synthases"/>
    <property type="match status" value="1"/>
</dbReference>
<dbReference type="PANTHER" id="PTHR31480">
    <property type="entry name" value="BIFUNCTIONAL LYCOPENE CYCLASE/PHYTOENE SYNTHASE"/>
    <property type="match status" value="1"/>
</dbReference>
<comment type="similarity">
    <text evidence="5">In the N-terminal section; belongs to the lycopene beta-cyclase family.</text>
</comment>
<keyword evidence="14 19" id="KW-0472">Membrane</keyword>
<dbReference type="EMBL" id="KV748594">
    <property type="protein sequence ID" value="OCL14264.1"/>
    <property type="molecule type" value="Genomic_DNA"/>
</dbReference>
<comment type="pathway">
    <text evidence="3">Carotenoid biosynthesis; beta-carotene biosynthesis.</text>
</comment>
<sequence>MGFEYALVHIKYTIPPAIILSLIYRPLWTKLDIYKVAFLVTVVVVSTTPWDSYLIRNRVWTYPPNVMIGPKLFDIPAEEVFFFVIQTYNVSLLYLLFSKPIFYPAYLRAERPASHARGPRNTQWRPYKLLGQLFFAMVIMTGLGMVQGRGRTMYMGGLIVWATPFLMLLWSLAYQFIIGLPRSSTIIPIIIPTLYLWVVDTLELKRGTWVIENDTKIGFYLWTGLEIEEAVFFLITNTLIVFGLIAFDNACAILHTFPDRFPDVPSFPSPLMLVKAFISPASKYDEDRIRGLQDAADRLNRKSRSFYIASAAFQGRLRIDLLLLYSFCRVADDLVDNATSLAEAESWVEKLRCFLNISYGPLQEKITVKDYVETQFPSKAQPALLQLPTEYLSAEPFNGLLQGFEMDLAFSKFQEGRIMSHPIKSELDLDLYARRVAGTVAELCLELVFNHSYTNISGEDGRHILQAGNSMGVALQYVNIARDIGVDAKIGRVYLPLAWLDEEGLTLQAVIKNPHSTRIEKLRSRLLDRAFEIYEEAREIIENLPEEVRGPIRVVVESYMEIGRVLRQGDYEVKAGRATVPKLKRIRVAWQALNK</sequence>
<evidence type="ECO:0000256" key="13">
    <source>
        <dbReference type="ARBA" id="ARBA00022989"/>
    </source>
</evidence>
<keyword evidence="11 19" id="KW-0812">Transmembrane</keyword>
<evidence type="ECO:0000256" key="4">
    <source>
        <dbReference type="ARBA" id="ARBA00005172"/>
    </source>
</evidence>
<dbReference type="OrthoDB" id="6600518at2759"/>
<dbReference type="SFLD" id="SFLDG01018">
    <property type="entry name" value="Squalene/Phytoene_Synthase_Lik"/>
    <property type="match status" value="1"/>
</dbReference>
<evidence type="ECO:0000256" key="2">
    <source>
        <dbReference type="ARBA" id="ARBA00004141"/>
    </source>
</evidence>
<dbReference type="InterPro" id="IPR017825">
    <property type="entry name" value="Lycopene_cyclase_dom"/>
</dbReference>
<keyword evidence="21" id="KW-1185">Reference proteome</keyword>
<evidence type="ECO:0000256" key="18">
    <source>
        <dbReference type="ARBA" id="ARBA00029335"/>
    </source>
</evidence>
<proteinExistence type="inferred from homology"/>
<evidence type="ECO:0000256" key="15">
    <source>
        <dbReference type="ARBA" id="ARBA00023235"/>
    </source>
</evidence>
<evidence type="ECO:0000256" key="3">
    <source>
        <dbReference type="ARBA" id="ARBA00005089"/>
    </source>
</evidence>
<feature type="transmembrane region" description="Helical" evidence="19">
    <location>
        <begin position="152"/>
        <end position="173"/>
    </location>
</feature>
<reference evidence="20 21" key="1">
    <citation type="journal article" date="2016" name="Nat. Commun.">
        <title>Ectomycorrhizal ecology is imprinted in the genome of the dominant symbiotic fungus Cenococcum geophilum.</title>
        <authorList>
            <consortium name="DOE Joint Genome Institute"/>
            <person name="Peter M."/>
            <person name="Kohler A."/>
            <person name="Ohm R.A."/>
            <person name="Kuo A."/>
            <person name="Krutzmann J."/>
            <person name="Morin E."/>
            <person name="Arend M."/>
            <person name="Barry K.W."/>
            <person name="Binder M."/>
            <person name="Choi C."/>
            <person name="Clum A."/>
            <person name="Copeland A."/>
            <person name="Grisel N."/>
            <person name="Haridas S."/>
            <person name="Kipfer T."/>
            <person name="LaButti K."/>
            <person name="Lindquist E."/>
            <person name="Lipzen A."/>
            <person name="Maire R."/>
            <person name="Meier B."/>
            <person name="Mihaltcheva S."/>
            <person name="Molinier V."/>
            <person name="Murat C."/>
            <person name="Poggeler S."/>
            <person name="Quandt C.A."/>
            <person name="Sperisen C."/>
            <person name="Tritt A."/>
            <person name="Tisserant E."/>
            <person name="Crous P.W."/>
            <person name="Henrissat B."/>
            <person name="Nehls U."/>
            <person name="Egli S."/>
            <person name="Spatafora J.W."/>
            <person name="Grigoriev I.V."/>
            <person name="Martin F.M."/>
        </authorList>
    </citation>
    <scope>NUCLEOTIDE SEQUENCE [LARGE SCALE GENOMIC DNA]</scope>
    <source>
        <strain evidence="20 21">CBS 207.34</strain>
    </source>
</reference>
<evidence type="ECO:0000256" key="17">
    <source>
        <dbReference type="ARBA" id="ARBA00029313"/>
    </source>
</evidence>
<feature type="transmembrane region" description="Helical" evidence="19">
    <location>
        <begin position="36"/>
        <end position="55"/>
    </location>
</feature>
<accession>A0A8E2JYC2</accession>